<protein>
    <submittedName>
        <fullName evidence="2">Putative S-adenosyl-L-methionine-dependent methyltransferase</fullName>
    </submittedName>
</protein>
<dbReference type="Proteomes" id="UP000238479">
    <property type="component" value="Chromosome 5"/>
</dbReference>
<dbReference type="AlphaFoldDB" id="A0A2P6Q8B6"/>
<organism evidence="2 3">
    <name type="scientific">Rosa chinensis</name>
    <name type="common">China rose</name>
    <dbReference type="NCBI Taxonomy" id="74649"/>
    <lineage>
        <taxon>Eukaryota</taxon>
        <taxon>Viridiplantae</taxon>
        <taxon>Streptophyta</taxon>
        <taxon>Embryophyta</taxon>
        <taxon>Tracheophyta</taxon>
        <taxon>Spermatophyta</taxon>
        <taxon>Magnoliopsida</taxon>
        <taxon>eudicotyledons</taxon>
        <taxon>Gunneridae</taxon>
        <taxon>Pentapetalae</taxon>
        <taxon>rosids</taxon>
        <taxon>fabids</taxon>
        <taxon>Rosales</taxon>
        <taxon>Rosaceae</taxon>
        <taxon>Rosoideae</taxon>
        <taxon>Rosoideae incertae sedis</taxon>
        <taxon>Rosa</taxon>
    </lineage>
</organism>
<dbReference type="GO" id="GO:0005737">
    <property type="term" value="C:cytoplasm"/>
    <property type="evidence" value="ECO:0007669"/>
    <property type="project" value="TreeGrafter"/>
</dbReference>
<dbReference type="OrthoDB" id="273345at2759"/>
<dbReference type="Pfam" id="PF10354">
    <property type="entry name" value="BMT5-like"/>
    <property type="match status" value="1"/>
</dbReference>
<dbReference type="InterPro" id="IPR019446">
    <property type="entry name" value="BMT5-like"/>
</dbReference>
<keyword evidence="2" id="KW-0489">Methyltransferase</keyword>
<dbReference type="PANTHER" id="PTHR11538:SF89">
    <property type="entry name" value="PROTEIN, PUTATIVE (DUF2431)-RELATED"/>
    <property type="match status" value="1"/>
</dbReference>
<dbReference type="InterPro" id="IPR029063">
    <property type="entry name" value="SAM-dependent_MTases_sf"/>
</dbReference>
<evidence type="ECO:0000259" key="1">
    <source>
        <dbReference type="Pfam" id="PF10354"/>
    </source>
</evidence>
<accession>A0A2P6Q8B6</accession>
<dbReference type="GO" id="GO:0070475">
    <property type="term" value="P:rRNA base methylation"/>
    <property type="evidence" value="ECO:0007669"/>
    <property type="project" value="InterPro"/>
</dbReference>
<gene>
    <name evidence="2" type="ORF">RchiOBHm_Chr5g0024431</name>
</gene>
<dbReference type="Gramene" id="PRQ30418">
    <property type="protein sequence ID" value="PRQ30418"/>
    <property type="gene ID" value="RchiOBHm_Chr5g0024431"/>
</dbReference>
<dbReference type="SUPFAM" id="SSF53335">
    <property type="entry name" value="S-adenosyl-L-methionine-dependent methyltransferases"/>
    <property type="match status" value="1"/>
</dbReference>
<dbReference type="PANTHER" id="PTHR11538">
    <property type="entry name" value="PHENYLALANYL-TRNA SYNTHETASE"/>
    <property type="match status" value="1"/>
</dbReference>
<keyword evidence="3" id="KW-1185">Reference proteome</keyword>
<evidence type="ECO:0000313" key="2">
    <source>
        <dbReference type="EMBL" id="PRQ30418.1"/>
    </source>
</evidence>
<reference evidence="2 3" key="1">
    <citation type="journal article" date="2018" name="Nat. Genet.">
        <title>The Rosa genome provides new insights in the design of modern roses.</title>
        <authorList>
            <person name="Bendahmane M."/>
        </authorList>
    </citation>
    <scope>NUCLEOTIDE SEQUENCE [LARGE SCALE GENOMIC DNA]</scope>
    <source>
        <strain evidence="3">cv. Old Blush</strain>
    </source>
</reference>
<keyword evidence="2" id="KW-0808">Transferase</keyword>
<evidence type="ECO:0000313" key="3">
    <source>
        <dbReference type="Proteomes" id="UP000238479"/>
    </source>
</evidence>
<feature type="domain" description="25S rRNA (uridine-N(3))-methyltransferase BMT5-like" evidence="1">
    <location>
        <begin position="20"/>
        <end position="189"/>
    </location>
</feature>
<comment type="caution">
    <text evidence="2">The sequence shown here is derived from an EMBL/GenBank/DDBJ whole genome shotgun (WGS) entry which is preliminary data.</text>
</comment>
<proteinExistence type="predicted"/>
<dbReference type="EMBL" id="PDCK01000043">
    <property type="protein sequence ID" value="PRQ30418.1"/>
    <property type="molecule type" value="Genomic_DNA"/>
</dbReference>
<dbReference type="GO" id="GO:0070042">
    <property type="term" value="F:rRNA (uridine-N3-)-methyltransferase activity"/>
    <property type="evidence" value="ECO:0007669"/>
    <property type="project" value="InterPro"/>
</dbReference>
<dbReference type="OMA" id="HENFYIM"/>
<name>A0A2P6Q8B6_ROSCH</name>
<sequence length="254" mass="29395">MEVFGFEKRIKHYTNYQRILLVGEGDFSFAVSLARAFGSSTKMIATSLDTRGELIKYSKAMSNLRELESRGCQILHGVDVNTMLHHPELINKQFDRIIYNFPHAGYLKGRRHSSEKNKSQILLHQSLVRGYFMNSREMLTKNGEIHVTHKTSYPFSEWEIVELAEEAELFLVKEEEFYKLDYLGYENKRGDGICDESFPVGKSSTFIFAKRLYPNRRFHPGTLSISTWPADIIDMACTYLDSLEMKKSNRGHKA</sequence>